<dbReference type="STRING" id="610380.E2C3D9"/>
<dbReference type="OrthoDB" id="6147888at2759"/>
<dbReference type="Proteomes" id="UP000008237">
    <property type="component" value="Unassembled WGS sequence"/>
</dbReference>
<dbReference type="EMBL" id="GL452320">
    <property type="protein sequence ID" value="EFN77477.1"/>
    <property type="molecule type" value="Genomic_DNA"/>
</dbReference>
<dbReference type="AlphaFoldDB" id="E2C3D9"/>
<evidence type="ECO:0000313" key="1">
    <source>
        <dbReference type="EMBL" id="EFN77477.1"/>
    </source>
</evidence>
<keyword evidence="2" id="KW-1185">Reference proteome</keyword>
<evidence type="ECO:0008006" key="3">
    <source>
        <dbReference type="Google" id="ProtNLM"/>
    </source>
</evidence>
<protein>
    <recommendedName>
        <fullName evidence="3">Transmembrane protein 186</fullName>
    </recommendedName>
</protein>
<proteinExistence type="predicted"/>
<name>E2C3D9_HARSA</name>
<dbReference type="InParanoid" id="E2C3D9"/>
<organism evidence="2">
    <name type="scientific">Harpegnathos saltator</name>
    <name type="common">Jerdon's jumping ant</name>
    <dbReference type="NCBI Taxonomy" id="610380"/>
    <lineage>
        <taxon>Eukaryota</taxon>
        <taxon>Metazoa</taxon>
        <taxon>Ecdysozoa</taxon>
        <taxon>Arthropoda</taxon>
        <taxon>Hexapoda</taxon>
        <taxon>Insecta</taxon>
        <taxon>Pterygota</taxon>
        <taxon>Neoptera</taxon>
        <taxon>Endopterygota</taxon>
        <taxon>Hymenoptera</taxon>
        <taxon>Apocrita</taxon>
        <taxon>Aculeata</taxon>
        <taxon>Formicoidea</taxon>
        <taxon>Formicidae</taxon>
        <taxon>Ponerinae</taxon>
        <taxon>Ponerini</taxon>
        <taxon>Harpegnathos</taxon>
    </lineage>
</organism>
<feature type="non-terminal residue" evidence="1">
    <location>
        <position position="59"/>
    </location>
</feature>
<reference evidence="1 2" key="1">
    <citation type="journal article" date="2010" name="Science">
        <title>Genomic comparison of the ants Camponotus floridanus and Harpegnathos saltator.</title>
        <authorList>
            <person name="Bonasio R."/>
            <person name="Zhang G."/>
            <person name="Ye C."/>
            <person name="Mutti N.S."/>
            <person name="Fang X."/>
            <person name="Qin N."/>
            <person name="Donahue G."/>
            <person name="Yang P."/>
            <person name="Li Q."/>
            <person name="Li C."/>
            <person name="Zhang P."/>
            <person name="Huang Z."/>
            <person name="Berger S.L."/>
            <person name="Reinberg D."/>
            <person name="Wang J."/>
            <person name="Liebig J."/>
        </authorList>
    </citation>
    <scope>NUCLEOTIDE SEQUENCE [LARGE SCALE GENOMIC DNA]</scope>
    <source>
        <strain evidence="1 2">R22 G/1</strain>
    </source>
</reference>
<feature type="non-terminal residue" evidence="1">
    <location>
        <position position="1"/>
    </location>
</feature>
<gene>
    <name evidence="1" type="ORF">EAI_11484</name>
</gene>
<evidence type="ECO:0000313" key="2">
    <source>
        <dbReference type="Proteomes" id="UP000008237"/>
    </source>
</evidence>
<accession>E2C3D9</accession>
<sequence>LSAWLHSTTILCNNLVGLIYINLDEESVILSYINYWGRRIDLKTNIHDVIPLSDNRLRI</sequence>